<organism evidence="2 3">
    <name type="scientific">Dimargaris verticillata</name>
    <dbReference type="NCBI Taxonomy" id="2761393"/>
    <lineage>
        <taxon>Eukaryota</taxon>
        <taxon>Fungi</taxon>
        <taxon>Fungi incertae sedis</taxon>
        <taxon>Zoopagomycota</taxon>
        <taxon>Kickxellomycotina</taxon>
        <taxon>Dimargaritomycetes</taxon>
        <taxon>Dimargaritales</taxon>
        <taxon>Dimargaritaceae</taxon>
        <taxon>Dimargaris</taxon>
    </lineage>
</organism>
<dbReference type="InterPro" id="IPR010071">
    <property type="entry name" value="AA_adenyl_dom"/>
</dbReference>
<dbReference type="NCBIfam" id="TIGR01733">
    <property type="entry name" value="AA-adenyl-dom"/>
    <property type="match status" value="1"/>
</dbReference>
<dbReference type="Pfam" id="PF00501">
    <property type="entry name" value="AMP-binding"/>
    <property type="match status" value="1"/>
</dbReference>
<dbReference type="GO" id="GO:0031177">
    <property type="term" value="F:phosphopantetheine binding"/>
    <property type="evidence" value="ECO:0007669"/>
    <property type="project" value="TreeGrafter"/>
</dbReference>
<evidence type="ECO:0000259" key="1">
    <source>
        <dbReference type="Pfam" id="PF00501"/>
    </source>
</evidence>
<reference evidence="2" key="1">
    <citation type="submission" date="2022-07" db="EMBL/GenBank/DDBJ databases">
        <title>Phylogenomic reconstructions and comparative analyses of Kickxellomycotina fungi.</title>
        <authorList>
            <person name="Reynolds N.K."/>
            <person name="Stajich J.E."/>
            <person name="Barry K."/>
            <person name="Grigoriev I.V."/>
            <person name="Crous P."/>
            <person name="Smith M.E."/>
        </authorList>
    </citation>
    <scope>NUCLEOTIDE SEQUENCE</scope>
    <source>
        <strain evidence="2">RSA 567</strain>
    </source>
</reference>
<dbReference type="GO" id="GO:0044550">
    <property type="term" value="P:secondary metabolite biosynthetic process"/>
    <property type="evidence" value="ECO:0007669"/>
    <property type="project" value="TreeGrafter"/>
</dbReference>
<dbReference type="Proteomes" id="UP001151582">
    <property type="component" value="Unassembled WGS sequence"/>
</dbReference>
<dbReference type="GO" id="GO:0005737">
    <property type="term" value="C:cytoplasm"/>
    <property type="evidence" value="ECO:0007669"/>
    <property type="project" value="TreeGrafter"/>
</dbReference>
<evidence type="ECO:0000313" key="2">
    <source>
        <dbReference type="EMBL" id="KAJ1971234.1"/>
    </source>
</evidence>
<dbReference type="Gene3D" id="3.30.300.30">
    <property type="match status" value="1"/>
</dbReference>
<gene>
    <name evidence="2" type="ORF">H4R34_005807</name>
</gene>
<name>A0A9W8EAX0_9FUNG</name>
<dbReference type="GO" id="GO:0043041">
    <property type="term" value="P:amino acid activation for nonribosomal peptide biosynthetic process"/>
    <property type="evidence" value="ECO:0007669"/>
    <property type="project" value="TreeGrafter"/>
</dbReference>
<proteinExistence type="predicted"/>
<dbReference type="FunFam" id="3.40.50.980:FF:000001">
    <property type="entry name" value="Non-ribosomal peptide synthetase"/>
    <property type="match status" value="1"/>
</dbReference>
<dbReference type="PANTHER" id="PTHR45527">
    <property type="entry name" value="NONRIBOSOMAL PEPTIDE SYNTHETASE"/>
    <property type="match status" value="1"/>
</dbReference>
<dbReference type="PROSITE" id="PS00455">
    <property type="entry name" value="AMP_BINDING"/>
    <property type="match status" value="1"/>
</dbReference>
<protein>
    <recommendedName>
        <fullName evidence="1">AMP-dependent synthetase/ligase domain-containing protein</fullName>
    </recommendedName>
</protein>
<dbReference type="InterPro" id="IPR042099">
    <property type="entry name" value="ANL_N_sf"/>
</dbReference>
<accession>A0A9W8EAX0</accession>
<dbReference type="InterPro" id="IPR000873">
    <property type="entry name" value="AMP-dep_synth/lig_dom"/>
</dbReference>
<dbReference type="PANTHER" id="PTHR45527:SF1">
    <property type="entry name" value="FATTY ACID SYNTHASE"/>
    <property type="match status" value="1"/>
</dbReference>
<dbReference type="SUPFAM" id="SSF56801">
    <property type="entry name" value="Acetyl-CoA synthetase-like"/>
    <property type="match status" value="1"/>
</dbReference>
<dbReference type="EMBL" id="JANBQB010001453">
    <property type="protein sequence ID" value="KAJ1971234.1"/>
    <property type="molecule type" value="Genomic_DNA"/>
</dbReference>
<dbReference type="AlphaFoldDB" id="A0A9W8EAX0"/>
<comment type="caution">
    <text evidence="2">The sequence shown here is derived from an EMBL/GenBank/DDBJ whole genome shotgun (WGS) entry which is preliminary data.</text>
</comment>
<dbReference type="InterPro" id="IPR020845">
    <property type="entry name" value="AMP-binding_CS"/>
</dbReference>
<dbReference type="Gene3D" id="3.40.50.12780">
    <property type="entry name" value="N-terminal domain of ligase-like"/>
    <property type="match status" value="1"/>
</dbReference>
<feature type="domain" description="AMP-dependent synthetase/ligase" evidence="1">
    <location>
        <begin position="96"/>
        <end position="426"/>
    </location>
</feature>
<evidence type="ECO:0000313" key="3">
    <source>
        <dbReference type="Proteomes" id="UP001151582"/>
    </source>
</evidence>
<dbReference type="CDD" id="cd05930">
    <property type="entry name" value="A_NRPS"/>
    <property type="match status" value="1"/>
</dbReference>
<dbReference type="OrthoDB" id="416786at2759"/>
<keyword evidence="3" id="KW-1185">Reference proteome</keyword>
<feature type="non-terminal residue" evidence="2">
    <location>
        <position position="584"/>
    </location>
</feature>
<sequence length="584" mass="63149">MNFTEYPLTVYFEHNGDCLQWLLQYDSTRLDGAYAPLLAEFFDACLLRMLRSTSDSTLSDTVQPPEPQHTKVMQWSQGATRAYDPAICLVHDAFVHNLAKRPSTIALESEGHQWTYAQVHQEALALAHWLLVHGVQPARPVAVVCQRSPDYVFAVLAVLLAGGFYVPIDAKGSTERIQSILDDLGHPVVLSQSTLDGLLSALEPSCASIGRCDEIRRHAPERSALPSHTPTSPCSPAYVIYTSGTTGKPKGVVMRHESVVNVLHHTASALALDQHARCLQGLNPAFDVCAVELFATFLAGGTVVLSMADLLHDLSLVNTCYLTPSLLAVFDPARYPNLGTVVSTGEALTPGVGDKWSKDRALFNCYGPTETNISHTAVYQPTSVVHIGQPIPNTQAYILDDRYQPVPIGVPGQVCLAGMGVADGYWSQPDLTSKAFIDSPFGPGKLYLTGDVGCWLPNGTVKLFGRLDHQIKLRGFRIELGDIEATAQSVAGISASTALVCEQRLMLFVTPLSIDIPTLQTALRSKLPAYMVPHRIVPMAQLPVTAIGKVDRKALSQMATSLLTKAAARHEASPNSVLGQLLAC</sequence>
<dbReference type="InterPro" id="IPR045851">
    <property type="entry name" value="AMP-bd_C_sf"/>
</dbReference>